<proteinExistence type="inferred from homology"/>
<dbReference type="RefSeq" id="WP_045076535.1">
    <property type="nucleotide sequence ID" value="NZ_CP011005.1"/>
</dbReference>
<dbReference type="Gene3D" id="2.40.340.10">
    <property type="entry name" value="MoeA, C-terminal, domain IV"/>
    <property type="match status" value="1"/>
</dbReference>
<sequence length="400" mass="41655">MAEIHLKHEWAVARQIAYDCADRVAEESLPLAAALNRVLSEAVFSAQDIPHFDSSAMDGWAVNGSPPWIFVSAGERLFPGQASAILTGGNLPLGAKAVLRSESGLVTTDQEGLPVLNLSPEAKPGEPRSGQHIRRSGQEASAGELLLPVGTELSPPALALAALAGADVLRVSGRPRVELFFTGDEVIGHGIPEVGQVRDVFSPQLAAVLESLGGTVLGQRRLSDDLLETTEALEKSEATVLITTGGTGSSSADHLHTAISQLGGELLIDGVAMRPGGPSILATLPANGAGSGPRYLVGLPGNPLAAFMALLTLAEPLLAGLNGEQRPETFELAAGVAIEPLAGRTRLMPYRELYGLASPVNKAEAAMLRGLAEADGVLIMPPHGVRMGEPVQALRLPWKL</sequence>
<dbReference type="InterPro" id="IPR036135">
    <property type="entry name" value="MoeA_linker/N_sf"/>
</dbReference>
<keyword evidence="9" id="KW-1185">Reference proteome</keyword>
<comment type="pathway">
    <text evidence="5">Cofactor biosynthesis; molybdopterin biosynthesis.</text>
</comment>
<dbReference type="Gene3D" id="3.90.105.10">
    <property type="entry name" value="Molybdopterin biosynthesis moea protein, domain 2"/>
    <property type="match status" value="1"/>
</dbReference>
<dbReference type="Gene3D" id="3.40.980.10">
    <property type="entry name" value="MoaB/Mog-like domain"/>
    <property type="match status" value="1"/>
</dbReference>
<comment type="similarity">
    <text evidence="2 5">Belongs to the MoeA family.</text>
</comment>
<evidence type="ECO:0000256" key="5">
    <source>
        <dbReference type="RuleBase" id="RU365090"/>
    </source>
</evidence>
<dbReference type="SMART" id="SM00852">
    <property type="entry name" value="MoCF_biosynth"/>
    <property type="match status" value="1"/>
</dbReference>
<dbReference type="GO" id="GO:0046872">
    <property type="term" value="F:metal ion binding"/>
    <property type="evidence" value="ECO:0007669"/>
    <property type="project" value="UniProtKB-UniRule"/>
</dbReference>
<dbReference type="GO" id="GO:0006777">
    <property type="term" value="P:Mo-molybdopterin cofactor biosynthetic process"/>
    <property type="evidence" value="ECO:0007669"/>
    <property type="project" value="UniProtKB-UniRule"/>
</dbReference>
<protein>
    <recommendedName>
        <fullName evidence="5">Molybdopterin molybdenumtransferase</fullName>
        <ecNumber evidence="5">2.10.1.1</ecNumber>
    </recommendedName>
</protein>
<dbReference type="OrthoDB" id="3196725at2"/>
<dbReference type="EMBL" id="CP011005">
    <property type="protein sequence ID" value="AJT42651.1"/>
    <property type="molecule type" value="Genomic_DNA"/>
</dbReference>
<dbReference type="GO" id="GO:0061599">
    <property type="term" value="F:molybdopterin molybdotransferase activity"/>
    <property type="evidence" value="ECO:0007669"/>
    <property type="project" value="UniProtKB-UniRule"/>
</dbReference>
<feature type="domain" description="MoaB/Mog" evidence="7">
    <location>
        <begin position="178"/>
        <end position="320"/>
    </location>
</feature>
<dbReference type="KEGG" id="ari:UM93_16370"/>
<dbReference type="PANTHER" id="PTHR10192">
    <property type="entry name" value="MOLYBDOPTERIN BIOSYNTHESIS PROTEIN"/>
    <property type="match status" value="1"/>
</dbReference>
<dbReference type="Pfam" id="PF00994">
    <property type="entry name" value="MoCF_biosynth"/>
    <property type="match status" value="1"/>
</dbReference>
<keyword evidence="3 5" id="KW-0500">Molybdenum</keyword>
<dbReference type="HOGENOM" id="CLU_010186_1_1_11"/>
<dbReference type="GO" id="GO:0005829">
    <property type="term" value="C:cytosol"/>
    <property type="evidence" value="ECO:0007669"/>
    <property type="project" value="TreeGrafter"/>
</dbReference>
<dbReference type="CDD" id="cd00887">
    <property type="entry name" value="MoeA"/>
    <property type="match status" value="1"/>
</dbReference>
<gene>
    <name evidence="8" type="ORF">UM93_16370</name>
</gene>
<evidence type="ECO:0000259" key="7">
    <source>
        <dbReference type="SMART" id="SM00852"/>
    </source>
</evidence>
<comment type="catalytic activity">
    <reaction evidence="4">
        <text>adenylyl-molybdopterin + molybdate = Mo-molybdopterin + AMP + H(+)</text>
        <dbReference type="Rhea" id="RHEA:35047"/>
        <dbReference type="ChEBI" id="CHEBI:15378"/>
        <dbReference type="ChEBI" id="CHEBI:36264"/>
        <dbReference type="ChEBI" id="CHEBI:62727"/>
        <dbReference type="ChEBI" id="CHEBI:71302"/>
        <dbReference type="ChEBI" id="CHEBI:456215"/>
        <dbReference type="EC" id="2.10.1.1"/>
    </reaction>
</comment>
<dbReference type="Gene3D" id="2.170.190.11">
    <property type="entry name" value="Molybdopterin biosynthesis moea protein, domain 3"/>
    <property type="match status" value="1"/>
</dbReference>
<dbReference type="InterPro" id="IPR038987">
    <property type="entry name" value="MoeA-like"/>
</dbReference>
<dbReference type="EC" id="2.10.1.1" evidence="5"/>
<dbReference type="InterPro" id="IPR005110">
    <property type="entry name" value="MoeA_linker/N"/>
</dbReference>
<keyword evidence="5" id="KW-0479">Metal-binding</keyword>
<dbReference type="InterPro" id="IPR036425">
    <property type="entry name" value="MoaB/Mog-like_dom_sf"/>
</dbReference>
<dbReference type="PATRIC" id="fig|1618207.4.peg.3327"/>
<reference evidence="8 9" key="1">
    <citation type="journal article" date="2015" name="Genome Announc.">
        <title>Complete Genome Sequencing of Protease-Producing Novel Arthrobacter sp. Strain IHBB 11108 Using PacBio Single-Molecule Real-Time Sequencing Technology.</title>
        <authorList>
            <person name="Kiran S."/>
            <person name="Swarnkar M.K."/>
            <person name="Pal M."/>
            <person name="Thakur R."/>
            <person name="Tewari R."/>
            <person name="Singh A.K."/>
            <person name="Gulati A."/>
        </authorList>
    </citation>
    <scope>NUCLEOTIDE SEQUENCE [LARGE SCALE GENOMIC DNA]</scope>
    <source>
        <strain evidence="8 9">IHBB 11108</strain>
    </source>
</reference>
<dbReference type="STRING" id="1618207.UM93_16370"/>
<dbReference type="SUPFAM" id="SSF63882">
    <property type="entry name" value="MoeA N-terminal region -like"/>
    <property type="match status" value="1"/>
</dbReference>
<evidence type="ECO:0000313" key="9">
    <source>
        <dbReference type="Proteomes" id="UP000061839"/>
    </source>
</evidence>
<feature type="region of interest" description="Disordered" evidence="6">
    <location>
        <begin position="117"/>
        <end position="137"/>
    </location>
</feature>
<keyword evidence="5" id="KW-0501">Molybdenum cofactor biosynthesis</keyword>
<comment type="function">
    <text evidence="1 5">Catalyzes the insertion of molybdate into adenylated molybdopterin with the concomitant release of AMP.</text>
</comment>
<keyword evidence="5" id="KW-0808">Transferase</keyword>
<dbReference type="UniPathway" id="UPA00344"/>
<evidence type="ECO:0000313" key="8">
    <source>
        <dbReference type="EMBL" id="AJT42651.1"/>
    </source>
</evidence>
<dbReference type="InterPro" id="IPR036688">
    <property type="entry name" value="MoeA_C_domain_IV_sf"/>
</dbReference>
<evidence type="ECO:0000256" key="6">
    <source>
        <dbReference type="SAM" id="MobiDB-lite"/>
    </source>
</evidence>
<dbReference type="PANTHER" id="PTHR10192:SF5">
    <property type="entry name" value="GEPHYRIN"/>
    <property type="match status" value="1"/>
</dbReference>
<dbReference type="Pfam" id="PF03453">
    <property type="entry name" value="MoeA_N"/>
    <property type="match status" value="1"/>
</dbReference>
<dbReference type="Proteomes" id="UP000061839">
    <property type="component" value="Chromosome"/>
</dbReference>
<dbReference type="SUPFAM" id="SSF53218">
    <property type="entry name" value="Molybdenum cofactor biosynthesis proteins"/>
    <property type="match status" value="1"/>
</dbReference>
<evidence type="ECO:0000256" key="2">
    <source>
        <dbReference type="ARBA" id="ARBA00010763"/>
    </source>
</evidence>
<organism evidence="8 9">
    <name type="scientific">Psychromicrobium lacuslunae</name>
    <dbReference type="NCBI Taxonomy" id="1618207"/>
    <lineage>
        <taxon>Bacteria</taxon>
        <taxon>Bacillati</taxon>
        <taxon>Actinomycetota</taxon>
        <taxon>Actinomycetes</taxon>
        <taxon>Micrococcales</taxon>
        <taxon>Micrococcaceae</taxon>
        <taxon>Psychromicrobium</taxon>
    </lineage>
</organism>
<dbReference type="AlphaFoldDB" id="A0A0D4C2S1"/>
<dbReference type="InterPro" id="IPR001453">
    <property type="entry name" value="MoaB/Mog_dom"/>
</dbReference>
<evidence type="ECO:0000256" key="1">
    <source>
        <dbReference type="ARBA" id="ARBA00002901"/>
    </source>
</evidence>
<keyword evidence="5" id="KW-0460">Magnesium</keyword>
<name>A0A0D4C2S1_9MICC</name>
<evidence type="ECO:0000256" key="4">
    <source>
        <dbReference type="ARBA" id="ARBA00047317"/>
    </source>
</evidence>
<accession>A0A0D4C2S1</accession>
<comment type="cofactor">
    <cofactor evidence="5">
        <name>Mg(2+)</name>
        <dbReference type="ChEBI" id="CHEBI:18420"/>
    </cofactor>
</comment>
<evidence type="ECO:0000256" key="3">
    <source>
        <dbReference type="ARBA" id="ARBA00022505"/>
    </source>
</evidence>